<protein>
    <submittedName>
        <fullName evidence="1">Uncharacterized protein</fullName>
    </submittedName>
</protein>
<reference evidence="1" key="1">
    <citation type="submission" date="2020-11" db="EMBL/GenBank/DDBJ databases">
        <authorList>
            <consortium name="DOE Joint Genome Institute"/>
            <person name="Ahrendt S."/>
            <person name="Riley R."/>
            <person name="Andreopoulos W."/>
            <person name="Labutti K."/>
            <person name="Pangilinan J."/>
            <person name="Ruiz-Duenas F.J."/>
            <person name="Barrasa J.M."/>
            <person name="Sanchez-Garcia M."/>
            <person name="Camarero S."/>
            <person name="Miyauchi S."/>
            <person name="Serrano A."/>
            <person name="Linde D."/>
            <person name="Babiker R."/>
            <person name="Drula E."/>
            <person name="Ayuso-Fernandez I."/>
            <person name="Pacheco R."/>
            <person name="Padilla G."/>
            <person name="Ferreira P."/>
            <person name="Barriuso J."/>
            <person name="Kellner H."/>
            <person name="Castanera R."/>
            <person name="Alfaro M."/>
            <person name="Ramirez L."/>
            <person name="Pisabarro A.G."/>
            <person name="Kuo A."/>
            <person name="Tritt A."/>
            <person name="Lipzen A."/>
            <person name="He G."/>
            <person name="Yan M."/>
            <person name="Ng V."/>
            <person name="Cullen D."/>
            <person name="Martin F."/>
            <person name="Rosso M.-N."/>
            <person name="Henrissat B."/>
            <person name="Hibbett D."/>
            <person name="Martinez A.T."/>
            <person name="Grigoriev I.V."/>
        </authorList>
    </citation>
    <scope>NUCLEOTIDE SEQUENCE</scope>
    <source>
        <strain evidence="1">CBS 506.95</strain>
    </source>
</reference>
<name>A0A9P6E2V1_9AGAR</name>
<feature type="non-terminal residue" evidence="1">
    <location>
        <position position="1"/>
    </location>
</feature>
<gene>
    <name evidence="1" type="ORF">CPB83DRAFT_736444</name>
</gene>
<organism evidence="1 2">
    <name type="scientific">Crepidotus variabilis</name>
    <dbReference type="NCBI Taxonomy" id="179855"/>
    <lineage>
        <taxon>Eukaryota</taxon>
        <taxon>Fungi</taxon>
        <taxon>Dikarya</taxon>
        <taxon>Basidiomycota</taxon>
        <taxon>Agaricomycotina</taxon>
        <taxon>Agaricomycetes</taxon>
        <taxon>Agaricomycetidae</taxon>
        <taxon>Agaricales</taxon>
        <taxon>Agaricineae</taxon>
        <taxon>Crepidotaceae</taxon>
        <taxon>Crepidotus</taxon>
    </lineage>
</organism>
<dbReference type="EMBL" id="MU158045">
    <property type="protein sequence ID" value="KAF9521485.1"/>
    <property type="molecule type" value="Genomic_DNA"/>
</dbReference>
<evidence type="ECO:0000313" key="1">
    <source>
        <dbReference type="EMBL" id="KAF9521485.1"/>
    </source>
</evidence>
<comment type="caution">
    <text evidence="1">The sequence shown here is derived from an EMBL/GenBank/DDBJ whole genome shotgun (WGS) entry which is preliminary data.</text>
</comment>
<proteinExistence type="predicted"/>
<feature type="non-terminal residue" evidence="1">
    <location>
        <position position="57"/>
    </location>
</feature>
<dbReference type="AlphaFoldDB" id="A0A9P6E2V1"/>
<dbReference type="OrthoDB" id="3067228at2759"/>
<sequence>LSHSLVKVGLFPISPSQTRTAITIECLNFYSALFERSWDEVTAMAAMTNSVYSHRGF</sequence>
<accession>A0A9P6E2V1</accession>
<evidence type="ECO:0000313" key="2">
    <source>
        <dbReference type="Proteomes" id="UP000807306"/>
    </source>
</evidence>
<dbReference type="Proteomes" id="UP000807306">
    <property type="component" value="Unassembled WGS sequence"/>
</dbReference>
<keyword evidence="2" id="KW-1185">Reference proteome</keyword>